<evidence type="ECO:0000256" key="2">
    <source>
        <dbReference type="ARBA" id="ARBA00004496"/>
    </source>
</evidence>
<dbReference type="PANTHER" id="PTHR12533">
    <property type="entry name" value="NFAT"/>
    <property type="match status" value="1"/>
</dbReference>
<feature type="compositionally biased region" description="Low complexity" evidence="9">
    <location>
        <begin position="233"/>
        <end position="242"/>
    </location>
</feature>
<evidence type="ECO:0000256" key="1">
    <source>
        <dbReference type="ARBA" id="ARBA00004123"/>
    </source>
</evidence>
<feature type="region of interest" description="Disordered" evidence="9">
    <location>
        <begin position="778"/>
        <end position="1020"/>
    </location>
</feature>
<feature type="compositionally biased region" description="Polar residues" evidence="9">
    <location>
        <begin position="859"/>
        <end position="872"/>
    </location>
</feature>
<dbReference type="Gene3D" id="2.60.40.340">
    <property type="entry name" value="Rel homology domain (RHD), DNA-binding domain"/>
    <property type="match status" value="1"/>
</dbReference>
<evidence type="ECO:0000256" key="3">
    <source>
        <dbReference type="ARBA" id="ARBA00022490"/>
    </source>
</evidence>
<dbReference type="InterPro" id="IPR002909">
    <property type="entry name" value="IPT_dom"/>
</dbReference>
<evidence type="ECO:0000256" key="5">
    <source>
        <dbReference type="ARBA" id="ARBA00023015"/>
    </source>
</evidence>
<dbReference type="GO" id="GO:0005737">
    <property type="term" value="C:cytoplasm"/>
    <property type="evidence" value="ECO:0007669"/>
    <property type="project" value="UniProtKB-SubCell"/>
</dbReference>
<reference evidence="11" key="3">
    <citation type="submission" date="2025-09" db="UniProtKB">
        <authorList>
            <consortium name="Ensembl"/>
        </authorList>
    </citation>
    <scope>IDENTIFICATION</scope>
</reference>
<dbReference type="InterPro" id="IPR011539">
    <property type="entry name" value="RHD_DNA_bind_dom"/>
</dbReference>
<dbReference type="GO" id="GO:0000981">
    <property type="term" value="F:DNA-binding transcription factor activity, RNA polymerase II-specific"/>
    <property type="evidence" value="ECO:0007669"/>
    <property type="project" value="TreeGrafter"/>
</dbReference>
<keyword evidence="12" id="KW-1185">Reference proteome</keyword>
<feature type="compositionally biased region" description="Polar residues" evidence="9">
    <location>
        <begin position="34"/>
        <end position="43"/>
    </location>
</feature>
<comment type="subcellular location">
    <subcellularLocation>
        <location evidence="2">Cytoplasm</location>
    </subcellularLocation>
    <subcellularLocation>
        <location evidence="1">Nucleus</location>
    </subcellularLocation>
</comment>
<evidence type="ECO:0000256" key="4">
    <source>
        <dbReference type="ARBA" id="ARBA00022553"/>
    </source>
</evidence>
<dbReference type="Pfam" id="PF00554">
    <property type="entry name" value="RHD_DNA_bind"/>
    <property type="match status" value="1"/>
</dbReference>
<feature type="region of interest" description="Disordered" evidence="9">
    <location>
        <begin position="327"/>
        <end position="359"/>
    </location>
</feature>
<dbReference type="PANTHER" id="PTHR12533:SF6">
    <property type="entry name" value="NUCLEAR FACTOR OF ACTIVATED T-CELLS, CYTOPLASMIC 3"/>
    <property type="match status" value="1"/>
</dbReference>
<reference evidence="11" key="2">
    <citation type="submission" date="2025-08" db="UniProtKB">
        <authorList>
            <consortium name="Ensembl"/>
        </authorList>
    </citation>
    <scope>IDENTIFICATION</scope>
</reference>
<dbReference type="InterPro" id="IPR037059">
    <property type="entry name" value="RHD_DNA_bind_dom_sf"/>
</dbReference>
<dbReference type="GO" id="GO:0005667">
    <property type="term" value="C:transcription regulator complex"/>
    <property type="evidence" value="ECO:0007669"/>
    <property type="project" value="TreeGrafter"/>
</dbReference>
<dbReference type="InterPro" id="IPR008967">
    <property type="entry name" value="p53-like_TF_DNA-bd_sf"/>
</dbReference>
<dbReference type="InterPro" id="IPR008366">
    <property type="entry name" value="NFAT"/>
</dbReference>
<dbReference type="GO" id="GO:0000978">
    <property type="term" value="F:RNA polymerase II cis-regulatory region sequence-specific DNA binding"/>
    <property type="evidence" value="ECO:0007669"/>
    <property type="project" value="TreeGrafter"/>
</dbReference>
<evidence type="ECO:0000313" key="11">
    <source>
        <dbReference type="Ensembl" id="ENSHHUP00000068704.1"/>
    </source>
</evidence>
<evidence type="ECO:0000259" key="10">
    <source>
        <dbReference type="PROSITE" id="PS50254"/>
    </source>
</evidence>
<evidence type="ECO:0000313" key="12">
    <source>
        <dbReference type="Proteomes" id="UP000314982"/>
    </source>
</evidence>
<feature type="region of interest" description="Disordered" evidence="9">
    <location>
        <begin position="223"/>
        <end position="310"/>
    </location>
</feature>
<proteinExistence type="predicted"/>
<keyword evidence="6" id="KW-0238">DNA-binding</keyword>
<dbReference type="InterPro" id="IPR014756">
    <property type="entry name" value="Ig_E-set"/>
</dbReference>
<feature type="region of interest" description="Disordered" evidence="9">
    <location>
        <begin position="110"/>
        <end position="134"/>
    </location>
</feature>
<feature type="compositionally biased region" description="Polar residues" evidence="9">
    <location>
        <begin position="898"/>
        <end position="907"/>
    </location>
</feature>
<evidence type="ECO:0000256" key="6">
    <source>
        <dbReference type="ARBA" id="ARBA00023125"/>
    </source>
</evidence>
<feature type="region of interest" description="Disordered" evidence="9">
    <location>
        <begin position="34"/>
        <end position="63"/>
    </location>
</feature>
<feature type="compositionally biased region" description="Low complexity" evidence="9">
    <location>
        <begin position="262"/>
        <end position="271"/>
    </location>
</feature>
<feature type="compositionally biased region" description="Low complexity" evidence="9">
    <location>
        <begin position="949"/>
        <end position="959"/>
    </location>
</feature>
<dbReference type="GO" id="GO:0005634">
    <property type="term" value="C:nucleus"/>
    <property type="evidence" value="ECO:0007669"/>
    <property type="project" value="UniProtKB-SubCell"/>
</dbReference>
<keyword evidence="4" id="KW-0597">Phosphoprotein</keyword>
<dbReference type="GeneTree" id="ENSGT00940000156131"/>
<dbReference type="SUPFAM" id="SSF81296">
    <property type="entry name" value="E set domains"/>
    <property type="match status" value="1"/>
</dbReference>
<protein>
    <submittedName>
        <fullName evidence="11">Nuclear factor of activated T cells 3</fullName>
    </submittedName>
</protein>
<dbReference type="GO" id="GO:0033173">
    <property type="term" value="P:calcineurin-NFAT signaling cascade"/>
    <property type="evidence" value="ECO:0007669"/>
    <property type="project" value="TreeGrafter"/>
</dbReference>
<dbReference type="SMART" id="SM00429">
    <property type="entry name" value="IPT"/>
    <property type="match status" value="1"/>
</dbReference>
<feature type="compositionally biased region" description="Basic and acidic residues" evidence="9">
    <location>
        <begin position="119"/>
        <end position="134"/>
    </location>
</feature>
<name>A0A4W5Q885_9TELE</name>
<dbReference type="PROSITE" id="PS50254">
    <property type="entry name" value="REL_2"/>
    <property type="match status" value="1"/>
</dbReference>
<sequence length="1046" mass="114002">MVPFLSIILSSDLEPDDNTSFYILNVGQQSMVNNQSMGQSRNGSMQSHSHSQVISSSPHQRLQSHKVYDPNYEVQDNVNKNKSSPAGGGGGPPKAFECPSIQITSISPSCQQEMDANEDNLRGNDGDYHHRDRPLSRDHLYLPLDHSYRDSTLSPSPCSSLSSRSWFSDASSCESFSHVYDDVDSELNEAAARFTLGSPRTSPGCSPHSGVLEEGLWAGHQHHHPAFHHSHSSHSLSPRVSPCHSPRTSVTDENWLSPRPPSRSSSRPTSPCGKRRHSSADICYPVGSVSPHHSPIPTPEPSPRGSVTEDTWIGSPSMGMFQCCPSEADIPSKTRKTSQDRTCSMGGKGDLGLDDSGNGSPLMVSPSEDTLHSLKKDGPGEQFLSVPSHFTWNKPKPGHTPIFRTSSLPPLDWPLPHLFGQYELKVEVHPKAHHRAHYETEGSRGAIKAASGGHPVVKLMGYNEKPVNLQMFIGTADDRYLRPHAFYQVHRITGKTVATASQEIIISSTKVLEIPLLPENNMSASIDCAGILKLRNSDIELRKGETDIGRKNTRVRVVFRVHIPQPNGKVLSLQAASIPVECCDGNAVILLSVKMESYHVFYCHVFSLSFCLLDGRPQWEVEAKIIREKSQGSSIVVEVPPYHSKTVTSAVQVQFYVCNGKRKRSQSQRFTYLSVLVKQEHNREEMEGPPAVPGMSMPLAHAASLVRSAHTQLPSPEQGHPPDGLLSSSPRGLAAGPGSSLHTLQPACPLMGSPSFQHLPHLQGRGLHTPADCHMTFHPGPAPPNRPSYQHHPMQQSHTHPGHLSNLNHNLPYNGQPSLPMNMNTGAPQGYERMPYHQQQSDPGASHPHPMGLGMVYHSSPSTSAHQPMTHSSHSDPHLLSMGYHCPPNPSQVPSPTRPNHSMGQPSPTHPNHPMQPSPQLQRAMGVHMVPSPHSGPSSPQLHSLPYQSPNSPSPTGSPLGPPAHSPQASSPVMSSLSPGSCSSNPVQQHPLAPQQGPFPTEGESVNIKQEPEEREPTFRSIGLQDITLDDDTFHHSPGGSYVSLY</sequence>
<dbReference type="InterPro" id="IPR032397">
    <property type="entry name" value="RHD_dimer"/>
</dbReference>
<feature type="compositionally biased region" description="Basic residues" evidence="9">
    <location>
        <begin position="223"/>
        <end position="232"/>
    </location>
</feature>
<dbReference type="Proteomes" id="UP000314982">
    <property type="component" value="Unassembled WGS sequence"/>
</dbReference>
<feature type="domain" description="RHD" evidence="10">
    <location>
        <begin position="406"/>
        <end position="587"/>
    </location>
</feature>
<organism evidence="11 12">
    <name type="scientific">Hucho hucho</name>
    <name type="common">huchen</name>
    <dbReference type="NCBI Taxonomy" id="62062"/>
    <lineage>
        <taxon>Eukaryota</taxon>
        <taxon>Metazoa</taxon>
        <taxon>Chordata</taxon>
        <taxon>Craniata</taxon>
        <taxon>Vertebrata</taxon>
        <taxon>Euteleostomi</taxon>
        <taxon>Actinopterygii</taxon>
        <taxon>Neopterygii</taxon>
        <taxon>Teleostei</taxon>
        <taxon>Protacanthopterygii</taxon>
        <taxon>Salmoniformes</taxon>
        <taxon>Salmonidae</taxon>
        <taxon>Salmoninae</taxon>
        <taxon>Hucho</taxon>
    </lineage>
</organism>
<dbReference type="SUPFAM" id="SSF49417">
    <property type="entry name" value="p53-like transcription factors"/>
    <property type="match status" value="1"/>
</dbReference>
<dbReference type="FunFam" id="2.60.40.340:FF:000001">
    <property type="entry name" value="Nuclear factor of activated T-cells, cytoplasmic, calcineurin-dependent 2"/>
    <property type="match status" value="1"/>
</dbReference>
<feature type="compositionally biased region" description="Low complexity" evidence="9">
    <location>
        <begin position="966"/>
        <end position="986"/>
    </location>
</feature>
<evidence type="ECO:0000256" key="7">
    <source>
        <dbReference type="ARBA" id="ARBA00023163"/>
    </source>
</evidence>
<evidence type="ECO:0000256" key="9">
    <source>
        <dbReference type="SAM" id="MobiDB-lite"/>
    </source>
</evidence>
<dbReference type="Pfam" id="PF16179">
    <property type="entry name" value="RHD_dimer"/>
    <property type="match status" value="1"/>
</dbReference>
<keyword evidence="3" id="KW-0963">Cytoplasm</keyword>
<feature type="compositionally biased region" description="Pro residues" evidence="9">
    <location>
        <begin position="908"/>
        <end position="917"/>
    </location>
</feature>
<reference evidence="12" key="1">
    <citation type="submission" date="2018-06" db="EMBL/GenBank/DDBJ databases">
        <title>Genome assembly of Danube salmon.</title>
        <authorList>
            <person name="Macqueen D.J."/>
            <person name="Gundappa M.K."/>
        </authorList>
    </citation>
    <scope>NUCLEOTIDE SEQUENCE [LARGE SCALE GENOMIC DNA]</scope>
</reference>
<feature type="compositionally biased region" description="Low complexity" evidence="9">
    <location>
        <begin position="44"/>
        <end position="60"/>
    </location>
</feature>
<dbReference type="PRINTS" id="PR01789">
    <property type="entry name" value="NUCFACTORATC"/>
</dbReference>
<feature type="compositionally biased region" description="Pro residues" evidence="9">
    <location>
        <begin position="887"/>
        <end position="897"/>
    </location>
</feature>
<feature type="compositionally biased region" description="Polar residues" evidence="9">
    <location>
        <begin position="935"/>
        <end position="948"/>
    </location>
</feature>
<feature type="region of interest" description="Disordered" evidence="9">
    <location>
        <begin position="706"/>
        <end position="748"/>
    </location>
</feature>
<feature type="region of interest" description="Disordered" evidence="9">
    <location>
        <begin position="75"/>
        <end position="98"/>
    </location>
</feature>
<evidence type="ECO:0000256" key="8">
    <source>
        <dbReference type="ARBA" id="ARBA00023242"/>
    </source>
</evidence>
<feature type="compositionally biased region" description="Polar residues" evidence="9">
    <location>
        <begin position="793"/>
        <end position="827"/>
    </location>
</feature>
<keyword evidence="7" id="KW-0804">Transcription</keyword>
<dbReference type="GO" id="GO:0007399">
    <property type="term" value="P:nervous system development"/>
    <property type="evidence" value="ECO:0007669"/>
    <property type="project" value="UniProtKB-ARBA"/>
</dbReference>
<keyword evidence="5" id="KW-0805">Transcription regulation</keyword>
<dbReference type="AlphaFoldDB" id="A0A4W5Q885"/>
<accession>A0A4W5Q885</accession>
<dbReference type="Ensembl" id="ENSHHUT00000071005.1">
    <property type="protein sequence ID" value="ENSHHUP00000068704.1"/>
    <property type="gene ID" value="ENSHHUG00000040463.1"/>
</dbReference>
<keyword evidence="8" id="KW-0539">Nucleus</keyword>